<evidence type="ECO:0000256" key="9">
    <source>
        <dbReference type="HAMAP-Rule" id="MF_00600"/>
    </source>
</evidence>
<dbReference type="NCBIfam" id="NF009489">
    <property type="entry name" value="PRK12851.1"/>
    <property type="match status" value="1"/>
</dbReference>
<dbReference type="GO" id="GO:0042026">
    <property type="term" value="P:protein refolding"/>
    <property type="evidence" value="ECO:0007669"/>
    <property type="project" value="UniProtKB-UniRule"/>
</dbReference>
<dbReference type="OrthoDB" id="9766614at2"/>
<comment type="function">
    <text evidence="9 11">Together with its co-chaperonin GroES, plays an essential role in assisting protein folding. The GroEL-GroES system forms a nano-cage that allows encapsulation of the non-native substrate proteins and provides a physical environment optimized to promote and accelerate protein folding.</text>
</comment>
<keyword evidence="14" id="KW-1185">Reference proteome</keyword>
<dbReference type="NCBIfam" id="NF000592">
    <property type="entry name" value="PRK00013.1"/>
    <property type="match status" value="1"/>
</dbReference>
<evidence type="ECO:0000256" key="5">
    <source>
        <dbReference type="ARBA" id="ARBA00022840"/>
    </source>
</evidence>
<dbReference type="NCBIfam" id="TIGR02348">
    <property type="entry name" value="GroEL"/>
    <property type="match status" value="1"/>
</dbReference>
<evidence type="ECO:0000256" key="11">
    <source>
        <dbReference type="RuleBase" id="RU000419"/>
    </source>
</evidence>
<dbReference type="PRINTS" id="PR00298">
    <property type="entry name" value="CHAPERONIN60"/>
</dbReference>
<protein>
    <recommendedName>
        <fullName evidence="9">Chaperonin GroEL</fullName>
        <ecNumber evidence="9">5.6.1.7</ecNumber>
    </recommendedName>
    <alternativeName>
        <fullName evidence="9">60 kDa chaperonin</fullName>
    </alternativeName>
    <alternativeName>
        <fullName evidence="9">Chaperonin-60</fullName>
        <shortName evidence="9">Cpn60</shortName>
    </alternativeName>
</protein>
<dbReference type="PANTHER" id="PTHR45633">
    <property type="entry name" value="60 KDA HEAT SHOCK PROTEIN, MITOCHONDRIAL"/>
    <property type="match status" value="1"/>
</dbReference>
<evidence type="ECO:0000313" key="14">
    <source>
        <dbReference type="Proteomes" id="UP000184440"/>
    </source>
</evidence>
<feature type="coiled-coil region" evidence="12">
    <location>
        <begin position="338"/>
        <end position="365"/>
    </location>
</feature>
<dbReference type="STRING" id="134849.SAMN05443668_1011233"/>
<comment type="similarity">
    <text evidence="3 9 10">Belongs to the chaperonin (HSP60) family.</text>
</comment>
<dbReference type="InterPro" id="IPR002423">
    <property type="entry name" value="Cpn60/GroEL/TCP-1"/>
</dbReference>
<dbReference type="GO" id="GO:0009408">
    <property type="term" value="P:response to heat"/>
    <property type="evidence" value="ECO:0007669"/>
    <property type="project" value="UniProtKB-ARBA"/>
</dbReference>
<dbReference type="RefSeq" id="WP_073252249.1">
    <property type="nucleotide sequence ID" value="NZ_FRCS01000001.1"/>
</dbReference>
<evidence type="ECO:0000256" key="10">
    <source>
        <dbReference type="RuleBase" id="RU000418"/>
    </source>
</evidence>
<dbReference type="Gene3D" id="1.10.560.10">
    <property type="entry name" value="GroEL-like equatorial domain"/>
    <property type="match status" value="1"/>
</dbReference>
<dbReference type="Proteomes" id="UP000184440">
    <property type="component" value="Unassembled WGS sequence"/>
</dbReference>
<dbReference type="FunFam" id="3.50.7.10:FF:000001">
    <property type="entry name" value="60 kDa chaperonin"/>
    <property type="match status" value="1"/>
</dbReference>
<keyword evidence="4 9" id="KW-0547">Nucleotide-binding</keyword>
<keyword evidence="6 9" id="KW-0143">Chaperone</keyword>
<comment type="subunit">
    <text evidence="9 11">Forms a cylinder of 14 subunits composed of two heptameric rings stacked back-to-back. Interacts with the co-chaperonin GroES.</text>
</comment>
<dbReference type="GO" id="GO:0140662">
    <property type="term" value="F:ATP-dependent protein folding chaperone"/>
    <property type="evidence" value="ECO:0007669"/>
    <property type="project" value="InterPro"/>
</dbReference>
<feature type="binding site" evidence="9">
    <location>
        <begin position="477"/>
        <end position="479"/>
    </location>
    <ligand>
        <name>ATP</name>
        <dbReference type="ChEBI" id="CHEBI:30616"/>
    </ligand>
</feature>
<dbReference type="Pfam" id="PF00118">
    <property type="entry name" value="Cpn60_TCP1"/>
    <property type="match status" value="1"/>
</dbReference>
<dbReference type="GO" id="GO:0051082">
    <property type="term" value="F:unfolded protein binding"/>
    <property type="evidence" value="ECO:0007669"/>
    <property type="project" value="UniProtKB-UniRule"/>
</dbReference>
<dbReference type="InterPro" id="IPR018370">
    <property type="entry name" value="Chaperonin_Cpn60_CS"/>
</dbReference>
<gene>
    <name evidence="9" type="primary">groEL</name>
    <name evidence="9" type="synonym">groL</name>
    <name evidence="13" type="ORF">SAMN05443668_1011233</name>
</gene>
<dbReference type="InterPro" id="IPR027410">
    <property type="entry name" value="TCP-1-like_intermed_sf"/>
</dbReference>
<dbReference type="EC" id="5.6.1.7" evidence="9"/>
<dbReference type="SUPFAM" id="SSF52029">
    <property type="entry name" value="GroEL apical domain-like"/>
    <property type="match status" value="1"/>
</dbReference>
<evidence type="ECO:0000256" key="6">
    <source>
        <dbReference type="ARBA" id="ARBA00023186"/>
    </source>
</evidence>
<feature type="binding site" evidence="9">
    <location>
        <begin position="29"/>
        <end position="32"/>
    </location>
    <ligand>
        <name>ATP</name>
        <dbReference type="ChEBI" id="CHEBI:30616"/>
    </ligand>
</feature>
<evidence type="ECO:0000313" key="13">
    <source>
        <dbReference type="EMBL" id="SHM68032.1"/>
    </source>
</evidence>
<dbReference type="SUPFAM" id="SSF48592">
    <property type="entry name" value="GroEL equatorial domain-like"/>
    <property type="match status" value="1"/>
</dbReference>
<reference evidence="13 14" key="1">
    <citation type="submission" date="2016-11" db="EMBL/GenBank/DDBJ databases">
        <authorList>
            <person name="Jaros S."/>
            <person name="Januszkiewicz K."/>
            <person name="Wedrychowicz H."/>
        </authorList>
    </citation>
    <scope>NUCLEOTIDE SEQUENCE [LARGE SCALE GENOMIC DNA]</scope>
    <source>
        <strain evidence="13 14">DSM 46144</strain>
    </source>
</reference>
<proteinExistence type="inferred from homology"/>
<evidence type="ECO:0000256" key="7">
    <source>
        <dbReference type="ARBA" id="ARBA00023235"/>
    </source>
</evidence>
<accession>A0A1M7KSM0</accession>
<dbReference type="GO" id="GO:0005737">
    <property type="term" value="C:cytoplasm"/>
    <property type="evidence" value="ECO:0007669"/>
    <property type="project" value="UniProtKB-SubCell"/>
</dbReference>
<dbReference type="PROSITE" id="PS00296">
    <property type="entry name" value="CHAPERONINS_CPN60"/>
    <property type="match status" value="1"/>
</dbReference>
<dbReference type="SUPFAM" id="SSF54849">
    <property type="entry name" value="GroEL-intermediate domain like"/>
    <property type="match status" value="1"/>
</dbReference>
<keyword evidence="7 9" id="KW-0413">Isomerase</keyword>
<dbReference type="NCBIfam" id="NF009487">
    <property type="entry name" value="PRK12849.1"/>
    <property type="match status" value="1"/>
</dbReference>
<dbReference type="GO" id="GO:0042603">
    <property type="term" value="C:capsule"/>
    <property type="evidence" value="ECO:0007669"/>
    <property type="project" value="UniProtKB-SubCell"/>
</dbReference>
<organism evidence="13 14">
    <name type="scientific">Cryptosporangium aurantiacum</name>
    <dbReference type="NCBI Taxonomy" id="134849"/>
    <lineage>
        <taxon>Bacteria</taxon>
        <taxon>Bacillati</taxon>
        <taxon>Actinomycetota</taxon>
        <taxon>Actinomycetes</taxon>
        <taxon>Cryptosporangiales</taxon>
        <taxon>Cryptosporangiaceae</taxon>
        <taxon>Cryptosporangium</taxon>
    </lineage>
</organism>
<evidence type="ECO:0000256" key="3">
    <source>
        <dbReference type="ARBA" id="ARBA00006607"/>
    </source>
</evidence>
<evidence type="ECO:0000256" key="8">
    <source>
        <dbReference type="ARBA" id="ARBA00025702"/>
    </source>
</evidence>
<dbReference type="InterPro" id="IPR027413">
    <property type="entry name" value="GROEL-like_equatorial_sf"/>
</dbReference>
<keyword evidence="12" id="KW-0175">Coiled coil</keyword>
<dbReference type="EMBL" id="FRCS01000001">
    <property type="protein sequence ID" value="SHM68032.1"/>
    <property type="molecule type" value="Genomic_DNA"/>
</dbReference>
<dbReference type="CDD" id="cd03344">
    <property type="entry name" value="GroEL"/>
    <property type="match status" value="1"/>
</dbReference>
<dbReference type="GO" id="GO:0016853">
    <property type="term" value="F:isomerase activity"/>
    <property type="evidence" value="ECO:0007669"/>
    <property type="project" value="UniProtKB-KW"/>
</dbReference>
<evidence type="ECO:0000256" key="1">
    <source>
        <dbReference type="ARBA" id="ARBA00004191"/>
    </source>
</evidence>
<dbReference type="Gene3D" id="3.50.7.10">
    <property type="entry name" value="GroEL"/>
    <property type="match status" value="1"/>
</dbReference>
<sequence>MAKDLRFSADARQLLEAGVNALADAVKVTLGPKGRNAVIEKLTGPPTITNDGVTIAREIQLRDPFANMGAQLVKEVAMKTNGVAGDGTTTATVLAQALVREGLKAVEDGANPMFLKTGIQRTVAAVVDALRTDARPVTTVQELAHVATLAANNDPEIGAIIARAMDRVGPAGVVTVDESPTFGLDVDFVDGVELDHGFISPYMATDKQRMETVLERPYILLTNERLTQVQTLMPVLELVTRTQRPLVIFAETVDGPALGMLVANNVHDTFRSVVVRAPGFGHRRLAELEDLAAITGGAVITGDAGQDVSSLRLDQLGTCARITVTESFTTIVGGAGDEAAVSARIEQLKSELDRTDNEHDQDHLQLRMARLSGSVAVIHVGAATGVELKELQHRVEDSLSATRAAIEEGVVAGGGVALVHAGRSVGPLDLTGDAAVGRDLVLRALAEPLRWIAINAGYDGDTVVSRVGSLSGSEGFNALTGEYGDLVADGVIDPLKVTRSALQSAASVAALLLTTETLVVEEIVQNPGAIVAPGFGDLAEGMVRPSNIY</sequence>
<evidence type="ECO:0000256" key="12">
    <source>
        <dbReference type="SAM" id="Coils"/>
    </source>
</evidence>
<dbReference type="InterPro" id="IPR027409">
    <property type="entry name" value="GroEL-like_apical_dom_sf"/>
</dbReference>
<keyword evidence="5 9" id="KW-0067">ATP-binding</keyword>
<keyword evidence="9" id="KW-0963">Cytoplasm</keyword>
<feature type="binding site" evidence="9">
    <location>
        <position position="493"/>
    </location>
    <ligand>
        <name>ATP</name>
        <dbReference type="ChEBI" id="CHEBI:30616"/>
    </ligand>
</feature>
<dbReference type="HAMAP" id="MF_00600">
    <property type="entry name" value="CH60"/>
    <property type="match status" value="1"/>
</dbReference>
<dbReference type="GO" id="GO:0009986">
    <property type="term" value="C:cell surface"/>
    <property type="evidence" value="ECO:0007669"/>
    <property type="project" value="UniProtKB-SubCell"/>
</dbReference>
<feature type="binding site" evidence="9">
    <location>
        <position position="414"/>
    </location>
    <ligand>
        <name>ATP</name>
        <dbReference type="ChEBI" id="CHEBI:30616"/>
    </ligand>
</feature>
<dbReference type="GO" id="GO:0005524">
    <property type="term" value="F:ATP binding"/>
    <property type="evidence" value="ECO:0007669"/>
    <property type="project" value="UniProtKB-UniRule"/>
</dbReference>
<comment type="subcellular location">
    <subcellularLocation>
        <location evidence="2">Cell surface</location>
    </subcellularLocation>
    <subcellularLocation>
        <location evidence="9">Cytoplasm</location>
    </subcellularLocation>
    <subcellularLocation>
        <location evidence="8">Secreted</location>
        <location evidence="8">Capsule</location>
    </subcellularLocation>
    <subcellularLocation>
        <location evidence="1">Secreted</location>
        <location evidence="1">Cell wall</location>
    </subcellularLocation>
</comment>
<dbReference type="Gene3D" id="3.30.260.10">
    <property type="entry name" value="TCP-1-like chaperonin intermediate domain"/>
    <property type="match status" value="1"/>
</dbReference>
<feature type="binding site" evidence="9">
    <location>
        <begin position="86"/>
        <end position="90"/>
    </location>
    <ligand>
        <name>ATP</name>
        <dbReference type="ChEBI" id="CHEBI:30616"/>
    </ligand>
</feature>
<dbReference type="NCBIfam" id="NF009488">
    <property type="entry name" value="PRK12850.1"/>
    <property type="match status" value="1"/>
</dbReference>
<evidence type="ECO:0000256" key="4">
    <source>
        <dbReference type="ARBA" id="ARBA00022741"/>
    </source>
</evidence>
<dbReference type="InterPro" id="IPR001844">
    <property type="entry name" value="Cpn60/GroEL"/>
</dbReference>
<name>A0A1M7KSM0_9ACTN</name>
<comment type="caution">
    <text evidence="9">Lacks conserved residue(s) required for the propagation of feature annotation.</text>
</comment>
<dbReference type="AlphaFoldDB" id="A0A1M7KSM0"/>
<evidence type="ECO:0000256" key="2">
    <source>
        <dbReference type="ARBA" id="ARBA00004241"/>
    </source>
</evidence>